<name>A0A8J7FK79_9NEIS</name>
<protein>
    <submittedName>
        <fullName evidence="1">Uncharacterized protein</fullName>
    </submittedName>
</protein>
<dbReference type="Proteomes" id="UP000604481">
    <property type="component" value="Unassembled WGS sequence"/>
</dbReference>
<gene>
    <name evidence="1" type="ORF">INR99_08965</name>
</gene>
<dbReference type="AlphaFoldDB" id="A0A8J7FK79"/>
<evidence type="ECO:0000313" key="2">
    <source>
        <dbReference type="Proteomes" id="UP000604481"/>
    </source>
</evidence>
<proteinExistence type="predicted"/>
<accession>A0A8J7FK79</accession>
<dbReference type="EMBL" id="JADFUA010000004">
    <property type="protein sequence ID" value="MBE9609482.1"/>
    <property type="molecule type" value="Genomic_DNA"/>
</dbReference>
<organism evidence="1 2">
    <name type="scientific">Chitinilyticum piscinae</name>
    <dbReference type="NCBI Taxonomy" id="2866724"/>
    <lineage>
        <taxon>Bacteria</taxon>
        <taxon>Pseudomonadati</taxon>
        <taxon>Pseudomonadota</taxon>
        <taxon>Betaproteobacteria</taxon>
        <taxon>Neisseriales</taxon>
        <taxon>Chitinibacteraceae</taxon>
        <taxon>Chitinilyticum</taxon>
    </lineage>
</organism>
<comment type="caution">
    <text evidence="1">The sequence shown here is derived from an EMBL/GenBank/DDBJ whole genome shotgun (WGS) entry which is preliminary data.</text>
</comment>
<reference evidence="1 2" key="1">
    <citation type="submission" date="2020-10" db="EMBL/GenBank/DDBJ databases">
        <title>The genome sequence of Chitinilyticum litopenaei 4Y14.</title>
        <authorList>
            <person name="Liu Y."/>
        </authorList>
    </citation>
    <scope>NUCLEOTIDE SEQUENCE [LARGE SCALE GENOMIC DNA]</scope>
    <source>
        <strain evidence="1 2">4Y14</strain>
    </source>
</reference>
<keyword evidence="2" id="KW-1185">Reference proteome</keyword>
<evidence type="ECO:0000313" key="1">
    <source>
        <dbReference type="EMBL" id="MBE9609482.1"/>
    </source>
</evidence>
<sequence>MPLSDFIARLSCRLRLKSSCPACPPAIAEALLDILYHTLLCIRHCPNLRLARVAASHAHNIPALISTYDQQRLRMYWTADRNYLLRTAAEEGENVGGLLEAWNRHAAAIERELSYLCTE</sequence>
<dbReference type="RefSeq" id="WP_194116005.1">
    <property type="nucleotide sequence ID" value="NZ_JADFUA010000004.1"/>
</dbReference>